<dbReference type="InterPro" id="IPR036291">
    <property type="entry name" value="NAD(P)-bd_dom_sf"/>
</dbReference>
<organism evidence="3 4">
    <name type="scientific">Clathrus columnatus</name>
    <dbReference type="NCBI Taxonomy" id="1419009"/>
    <lineage>
        <taxon>Eukaryota</taxon>
        <taxon>Fungi</taxon>
        <taxon>Dikarya</taxon>
        <taxon>Basidiomycota</taxon>
        <taxon>Agaricomycotina</taxon>
        <taxon>Agaricomycetes</taxon>
        <taxon>Phallomycetidae</taxon>
        <taxon>Phallales</taxon>
        <taxon>Clathraceae</taxon>
        <taxon>Clathrus</taxon>
    </lineage>
</organism>
<gene>
    <name evidence="3" type="ORF">Clacol_010170</name>
</gene>
<dbReference type="PANTHER" id="PTHR43401:SF2">
    <property type="entry name" value="L-THREONINE 3-DEHYDROGENASE"/>
    <property type="match status" value="1"/>
</dbReference>
<comment type="caution">
    <text evidence="3">The sequence shown here is derived from an EMBL/GenBank/DDBJ whole genome shotgun (WGS) entry which is preliminary data.</text>
</comment>
<sequence>MSCVIHAIDMLKYTADVEVLILGAGPAGILFSQLLKINGASRTVLASNKGRKMDIARQICAGDEYVEFDRDSPDSQWTDLKERYPNGFDVVIDTTGSEEVLNKAIYYVRRGGTLLLYALYSSGCKIQWPVIYMFKEEIQIVTAIGQSGCFSRAIAYLESGNLTTD</sequence>
<dbReference type="Proteomes" id="UP001050691">
    <property type="component" value="Unassembled WGS sequence"/>
</dbReference>
<evidence type="ECO:0000256" key="1">
    <source>
        <dbReference type="ARBA" id="ARBA00023002"/>
    </source>
</evidence>
<dbReference type="PANTHER" id="PTHR43401">
    <property type="entry name" value="L-THREONINE 3-DEHYDROGENASE"/>
    <property type="match status" value="1"/>
</dbReference>
<feature type="domain" description="Alcohol dehydrogenase-like C-terminal" evidence="2">
    <location>
        <begin position="28"/>
        <end position="156"/>
    </location>
</feature>
<dbReference type="AlphaFoldDB" id="A0AAV5AQ16"/>
<dbReference type="EMBL" id="BPWL01000011">
    <property type="protein sequence ID" value="GJJ15892.1"/>
    <property type="molecule type" value="Genomic_DNA"/>
</dbReference>
<name>A0AAV5AQ16_9AGAM</name>
<evidence type="ECO:0000259" key="2">
    <source>
        <dbReference type="Pfam" id="PF00107"/>
    </source>
</evidence>
<reference evidence="3" key="1">
    <citation type="submission" date="2021-10" db="EMBL/GenBank/DDBJ databases">
        <title>De novo Genome Assembly of Clathrus columnatus (Basidiomycota, Fungi) Using Illumina and Nanopore Sequence Data.</title>
        <authorList>
            <person name="Ogiso-Tanaka E."/>
            <person name="Itagaki H."/>
            <person name="Hosoya T."/>
            <person name="Hosaka K."/>
        </authorList>
    </citation>
    <scope>NUCLEOTIDE SEQUENCE</scope>
    <source>
        <strain evidence="3">MO-923</strain>
    </source>
</reference>
<dbReference type="InterPro" id="IPR013149">
    <property type="entry name" value="ADH-like_C"/>
</dbReference>
<keyword evidence="1" id="KW-0560">Oxidoreductase</keyword>
<dbReference type="Gene3D" id="3.90.180.10">
    <property type="entry name" value="Medium-chain alcohol dehydrogenases, catalytic domain"/>
    <property type="match status" value="1"/>
</dbReference>
<accession>A0AAV5AQ16</accession>
<dbReference type="GO" id="GO:0016491">
    <property type="term" value="F:oxidoreductase activity"/>
    <property type="evidence" value="ECO:0007669"/>
    <property type="project" value="UniProtKB-KW"/>
</dbReference>
<dbReference type="InterPro" id="IPR050129">
    <property type="entry name" value="Zn_alcohol_dh"/>
</dbReference>
<dbReference type="Pfam" id="PF00107">
    <property type="entry name" value="ADH_zinc_N"/>
    <property type="match status" value="1"/>
</dbReference>
<keyword evidence="4" id="KW-1185">Reference proteome</keyword>
<protein>
    <recommendedName>
        <fullName evidence="2">Alcohol dehydrogenase-like C-terminal domain-containing protein</fullName>
    </recommendedName>
</protein>
<dbReference type="SUPFAM" id="SSF51735">
    <property type="entry name" value="NAD(P)-binding Rossmann-fold domains"/>
    <property type="match status" value="1"/>
</dbReference>
<evidence type="ECO:0000313" key="3">
    <source>
        <dbReference type="EMBL" id="GJJ15892.1"/>
    </source>
</evidence>
<evidence type="ECO:0000313" key="4">
    <source>
        <dbReference type="Proteomes" id="UP001050691"/>
    </source>
</evidence>
<proteinExistence type="predicted"/>
<dbReference type="Gene3D" id="3.40.50.720">
    <property type="entry name" value="NAD(P)-binding Rossmann-like Domain"/>
    <property type="match status" value="1"/>
</dbReference>